<dbReference type="EMBL" id="JBHSXN010000002">
    <property type="protein sequence ID" value="MFC6953549.1"/>
    <property type="molecule type" value="Genomic_DNA"/>
</dbReference>
<keyword evidence="2" id="KW-0223">Dioxygenase</keyword>
<dbReference type="InterPro" id="IPR004360">
    <property type="entry name" value="Glyas_Fos-R_dOase_dom"/>
</dbReference>
<dbReference type="InterPro" id="IPR037523">
    <property type="entry name" value="VOC_core"/>
</dbReference>
<dbReference type="PROSITE" id="PS51819">
    <property type="entry name" value="VOC"/>
    <property type="match status" value="2"/>
</dbReference>
<dbReference type="SUPFAM" id="SSF54593">
    <property type="entry name" value="Glyoxalase/Bleomycin resistance protein/Dihydroxybiphenyl dioxygenase"/>
    <property type="match status" value="1"/>
</dbReference>
<accession>A0ABD5VDD7</accession>
<name>A0ABD5VDD7_9EURY</name>
<feature type="domain" description="VOC" evidence="1">
    <location>
        <begin position="155"/>
        <end position="284"/>
    </location>
</feature>
<reference evidence="2 3" key="1">
    <citation type="journal article" date="2019" name="Int. J. Syst. Evol. Microbiol.">
        <title>The Global Catalogue of Microorganisms (GCM) 10K type strain sequencing project: providing services to taxonomists for standard genome sequencing and annotation.</title>
        <authorList>
            <consortium name="The Broad Institute Genomics Platform"/>
            <consortium name="The Broad Institute Genome Sequencing Center for Infectious Disease"/>
            <person name="Wu L."/>
            <person name="Ma J."/>
        </authorList>
    </citation>
    <scope>NUCLEOTIDE SEQUENCE [LARGE SCALE GENOMIC DNA]</scope>
    <source>
        <strain evidence="2 3">GX26</strain>
    </source>
</reference>
<dbReference type="RefSeq" id="WP_336350507.1">
    <property type="nucleotide sequence ID" value="NZ_JAZAQL010000002.1"/>
</dbReference>
<keyword evidence="3" id="KW-1185">Reference proteome</keyword>
<dbReference type="CDD" id="cd08347">
    <property type="entry name" value="PcpA_C_like"/>
    <property type="match status" value="1"/>
</dbReference>
<dbReference type="PANTHER" id="PTHR36110">
    <property type="entry name" value="RING-CLEAVING DIOXYGENASE MHQE-RELATED"/>
    <property type="match status" value="1"/>
</dbReference>
<organism evidence="2 3">
    <name type="scientific">Halorubellus litoreus</name>
    <dbReference type="NCBI Taxonomy" id="755308"/>
    <lineage>
        <taxon>Archaea</taxon>
        <taxon>Methanobacteriati</taxon>
        <taxon>Methanobacteriota</taxon>
        <taxon>Stenosarchaea group</taxon>
        <taxon>Halobacteria</taxon>
        <taxon>Halobacteriales</taxon>
        <taxon>Halorubellaceae</taxon>
        <taxon>Halorubellus</taxon>
    </lineage>
</organism>
<evidence type="ECO:0000259" key="1">
    <source>
        <dbReference type="PROSITE" id="PS51819"/>
    </source>
</evidence>
<dbReference type="InterPro" id="IPR029068">
    <property type="entry name" value="Glyas_Bleomycin-R_OHBP_Dase"/>
</dbReference>
<comment type="caution">
    <text evidence="2">The sequence shown here is derived from an EMBL/GenBank/DDBJ whole genome shotgun (WGS) entry which is preliminary data.</text>
</comment>
<proteinExistence type="predicted"/>
<dbReference type="PANTHER" id="PTHR36110:SF2">
    <property type="entry name" value="RING-CLEAVING DIOXYGENASE MHQE-RELATED"/>
    <property type="match status" value="1"/>
</dbReference>
<dbReference type="Gene3D" id="3.10.180.10">
    <property type="entry name" value="2,3-Dihydroxybiphenyl 1,2-Dioxygenase, domain 1"/>
    <property type="match status" value="2"/>
</dbReference>
<feature type="domain" description="VOC" evidence="1">
    <location>
        <begin position="7"/>
        <end position="132"/>
    </location>
</feature>
<dbReference type="GO" id="GO:0051213">
    <property type="term" value="F:dioxygenase activity"/>
    <property type="evidence" value="ECO:0007669"/>
    <property type="project" value="UniProtKB-KW"/>
</dbReference>
<dbReference type="Proteomes" id="UP001596395">
    <property type="component" value="Unassembled WGS sequence"/>
</dbReference>
<dbReference type="InterPro" id="IPR052537">
    <property type="entry name" value="Extradiol_RC_dioxygenase"/>
</dbReference>
<evidence type="ECO:0000313" key="3">
    <source>
        <dbReference type="Proteomes" id="UP001596395"/>
    </source>
</evidence>
<gene>
    <name evidence="2" type="ORF">ACFQGB_11810</name>
</gene>
<dbReference type="AlphaFoldDB" id="A0ABD5VDD7"/>
<dbReference type="Pfam" id="PF00903">
    <property type="entry name" value="Glyoxalase"/>
    <property type="match status" value="2"/>
</dbReference>
<keyword evidence="2" id="KW-0560">Oxidoreductase</keyword>
<evidence type="ECO:0000313" key="2">
    <source>
        <dbReference type="EMBL" id="MFC6953549.1"/>
    </source>
</evidence>
<sequence length="332" mass="35750">MTPETRGLHHVTAIASDPSANAAFYVDTLGLRFVKRTVNHDDTGTYHFYFGDGEGSPGSTITFFPWGENGREGEFGAGQTETTAYLIPGDSVGYWRERLAEADVAVAERERFGATVLSFEDPDGIGVELVADPDAEGVGSTWTESPVPAEHQLRGFYGVTLAVAEVEPTATVLEDVLGYEHEATEVDAGASPDADDRSRYRYRATGGGPGSVVDLVETDLPRGRMGAGTVHHVAFTAADVDEQAAYRDAYADLGLEATEPIDRTYFHAIYCREPGGVLFEIATTGPGFTADEAVDDLGRDLMLPEWLEGERDRIEAALPAFDPPESHPEGGR</sequence>
<protein>
    <submittedName>
        <fullName evidence="2">Ring-cleaving dioxygenase</fullName>
    </submittedName>
</protein>